<proteinExistence type="predicted"/>
<dbReference type="OMA" id="EQYGYQY"/>
<dbReference type="AlphaFoldDB" id="A0A7L4P8I6"/>
<keyword evidence="1" id="KW-0812">Transmembrane</keyword>
<evidence type="ECO:0000256" key="1">
    <source>
        <dbReference type="SAM" id="Phobius"/>
    </source>
</evidence>
<dbReference type="RefSeq" id="WP_011900906.1">
    <property type="nucleotide sequence ID" value="NZ_JAAVJF010000002.1"/>
</dbReference>
<feature type="transmembrane region" description="Helical" evidence="1">
    <location>
        <begin position="63"/>
        <end position="84"/>
    </location>
</feature>
<protein>
    <submittedName>
        <fullName evidence="2">Uncharacterized protein</fullName>
    </submittedName>
</protein>
<dbReference type="Proteomes" id="UP000554766">
    <property type="component" value="Unassembled WGS sequence"/>
</dbReference>
<name>A0A7L4P8I6_9CREN</name>
<keyword evidence="1" id="KW-0472">Membrane</keyword>
<sequence length="108" mass="11856">MKFQIVPWVLLGAGAALLAFAVVNAFLLYTAEVPKTTLRASLPLVGSANITGVPDPYVLGVNAVRGIILLAIGLIGAKLLEIGLKELRENQRESAWRQYYESYQYSQY</sequence>
<accession>A0A7L4P8I6</accession>
<organism evidence="2 3">
    <name type="scientific">Pyrobaculum arsenaticum</name>
    <dbReference type="NCBI Taxonomy" id="121277"/>
    <lineage>
        <taxon>Archaea</taxon>
        <taxon>Thermoproteota</taxon>
        <taxon>Thermoprotei</taxon>
        <taxon>Thermoproteales</taxon>
        <taxon>Thermoproteaceae</taxon>
        <taxon>Pyrobaculum</taxon>
    </lineage>
</organism>
<evidence type="ECO:0000313" key="3">
    <source>
        <dbReference type="Proteomes" id="UP000554766"/>
    </source>
</evidence>
<dbReference type="GeneID" id="5056380"/>
<keyword evidence="3" id="KW-1185">Reference proteome</keyword>
<gene>
    <name evidence="2" type="ORF">HC235_04805</name>
</gene>
<comment type="caution">
    <text evidence="2">The sequence shown here is derived from an EMBL/GenBank/DDBJ whole genome shotgun (WGS) entry which is preliminary data.</text>
</comment>
<dbReference type="EMBL" id="JAAVJF010000002">
    <property type="protein sequence ID" value="NYR15278.1"/>
    <property type="molecule type" value="Genomic_DNA"/>
</dbReference>
<keyword evidence="1" id="KW-1133">Transmembrane helix</keyword>
<evidence type="ECO:0000313" key="2">
    <source>
        <dbReference type="EMBL" id="NYR15278.1"/>
    </source>
</evidence>
<reference evidence="2 3" key="1">
    <citation type="journal article" date="2020" name="Nat. Commun.">
        <title>The structures of two archaeal type IV pili illuminate evolutionary relationships.</title>
        <authorList>
            <person name="Wang F."/>
            <person name="Baquero D.P."/>
            <person name="Su Z."/>
            <person name="Beltran L.C."/>
            <person name="Prangishvili D."/>
            <person name="Krupovic M."/>
            <person name="Egelman E.H."/>
        </authorList>
    </citation>
    <scope>NUCLEOTIDE SEQUENCE [LARGE SCALE GENOMIC DNA]</scope>
    <source>
        <strain evidence="2 3">2GA</strain>
    </source>
</reference>